<organism evidence="5 18">
    <name type="scientific">Phytophthora fragariae</name>
    <dbReference type="NCBI Taxonomy" id="53985"/>
    <lineage>
        <taxon>Eukaryota</taxon>
        <taxon>Sar</taxon>
        <taxon>Stramenopiles</taxon>
        <taxon>Oomycota</taxon>
        <taxon>Peronosporomycetes</taxon>
        <taxon>Peronosporales</taxon>
        <taxon>Peronosporaceae</taxon>
        <taxon>Phytophthora</taxon>
    </lineage>
</organism>
<dbReference type="Proteomes" id="UP000441208">
    <property type="component" value="Unassembled WGS sequence"/>
</dbReference>
<dbReference type="Proteomes" id="UP000476176">
    <property type="component" value="Unassembled WGS sequence"/>
</dbReference>
<dbReference type="EMBL" id="QXGD01001642">
    <property type="protein sequence ID" value="KAE9201818.1"/>
    <property type="molecule type" value="Genomic_DNA"/>
</dbReference>
<proteinExistence type="predicted"/>
<feature type="region of interest" description="Disordered" evidence="2">
    <location>
        <begin position="196"/>
        <end position="235"/>
    </location>
</feature>
<dbReference type="EMBL" id="QXGA01001502">
    <property type="protein sequence ID" value="KAE9117292.1"/>
    <property type="molecule type" value="Genomic_DNA"/>
</dbReference>
<keyword evidence="13" id="KW-1185">Reference proteome</keyword>
<evidence type="ECO:0000313" key="16">
    <source>
        <dbReference type="Proteomes" id="UP000440732"/>
    </source>
</evidence>
<dbReference type="Pfam" id="PF13837">
    <property type="entry name" value="Myb_DNA-bind_4"/>
    <property type="match status" value="1"/>
</dbReference>
<evidence type="ECO:0000313" key="5">
    <source>
        <dbReference type="EMBL" id="KAE9019223.1"/>
    </source>
</evidence>
<dbReference type="EMBL" id="QXGE01001433">
    <property type="protein sequence ID" value="KAE9292701.1"/>
    <property type="molecule type" value="Genomic_DNA"/>
</dbReference>
<accession>A0A6A3LTS3</accession>
<evidence type="ECO:0000256" key="2">
    <source>
        <dbReference type="SAM" id="MobiDB-lite"/>
    </source>
</evidence>
<protein>
    <recommendedName>
        <fullName evidence="3">Myb/SANT-like DNA-binding domain-containing protein</fullName>
    </recommendedName>
</protein>
<reference evidence="18 19" key="1">
    <citation type="submission" date="2018-09" db="EMBL/GenBank/DDBJ databases">
        <title>Genomic investigation of the strawberry pathogen Phytophthora fragariae indicates pathogenicity is determined by transcriptional variation in three key races.</title>
        <authorList>
            <person name="Adams T.M."/>
            <person name="Armitage A.D."/>
            <person name="Sobczyk M.K."/>
            <person name="Bates H.J."/>
            <person name="Dunwell J.M."/>
            <person name="Nellist C.F."/>
            <person name="Harrison R.J."/>
        </authorList>
    </citation>
    <scope>NUCLEOTIDE SEQUENCE [LARGE SCALE GENOMIC DNA]</scope>
    <source>
        <strain evidence="11 14">A4</strain>
        <strain evidence="10 15">BC-1</strain>
        <strain evidence="9 19">BC-23</strain>
        <strain evidence="8 13">NOV-27</strain>
        <strain evidence="7 16">NOV-5</strain>
        <strain evidence="6 17">NOV-71</strain>
        <strain evidence="4 12">NOV-9</strain>
        <strain evidence="5 18">SCRP245</strain>
    </source>
</reference>
<dbReference type="Proteomes" id="UP000433483">
    <property type="component" value="Unassembled WGS sequence"/>
</dbReference>
<evidence type="ECO:0000313" key="18">
    <source>
        <dbReference type="Proteomes" id="UP000460718"/>
    </source>
</evidence>
<evidence type="ECO:0000313" key="10">
    <source>
        <dbReference type="EMBL" id="KAE9201818.1"/>
    </source>
</evidence>
<evidence type="ECO:0000313" key="17">
    <source>
        <dbReference type="Proteomes" id="UP000441208"/>
    </source>
</evidence>
<dbReference type="Proteomes" id="UP000437068">
    <property type="component" value="Unassembled WGS sequence"/>
</dbReference>
<evidence type="ECO:0000313" key="14">
    <source>
        <dbReference type="Proteomes" id="UP000437068"/>
    </source>
</evidence>
<dbReference type="EMBL" id="QXGB01001601">
    <property type="protein sequence ID" value="KAE9188193.1"/>
    <property type="molecule type" value="Genomic_DNA"/>
</dbReference>
<evidence type="ECO:0000313" key="12">
    <source>
        <dbReference type="Proteomes" id="UP000429523"/>
    </source>
</evidence>
<feature type="domain" description="Myb/SANT-like DNA-binding" evidence="3">
    <location>
        <begin position="84"/>
        <end position="160"/>
    </location>
</feature>
<evidence type="ECO:0000313" key="13">
    <source>
        <dbReference type="Proteomes" id="UP000433483"/>
    </source>
</evidence>
<dbReference type="EMBL" id="QXFZ01001602">
    <property type="protein sequence ID" value="KAE9087808.1"/>
    <property type="molecule type" value="Genomic_DNA"/>
</dbReference>
<dbReference type="Proteomes" id="UP000440367">
    <property type="component" value="Unassembled WGS sequence"/>
</dbReference>
<dbReference type="EMBL" id="QXFW01000242">
    <property type="protein sequence ID" value="KAE9019223.1"/>
    <property type="molecule type" value="Genomic_DNA"/>
</dbReference>
<evidence type="ECO:0000313" key="9">
    <source>
        <dbReference type="EMBL" id="KAE9201454.1"/>
    </source>
</evidence>
<dbReference type="Proteomes" id="UP000460718">
    <property type="component" value="Unassembled WGS sequence"/>
</dbReference>
<evidence type="ECO:0000313" key="6">
    <source>
        <dbReference type="EMBL" id="KAE9087808.1"/>
    </source>
</evidence>
<evidence type="ECO:0000313" key="7">
    <source>
        <dbReference type="EMBL" id="KAE9117292.1"/>
    </source>
</evidence>
<dbReference type="OrthoDB" id="79154at2759"/>
<evidence type="ECO:0000256" key="1">
    <source>
        <dbReference type="SAM" id="Coils"/>
    </source>
</evidence>
<dbReference type="Proteomes" id="UP000440732">
    <property type="component" value="Unassembled WGS sequence"/>
</dbReference>
<comment type="caution">
    <text evidence="5">The sequence shown here is derived from an EMBL/GenBank/DDBJ whole genome shotgun (WGS) entry which is preliminary data.</text>
</comment>
<evidence type="ECO:0000259" key="3">
    <source>
        <dbReference type="Pfam" id="PF13837"/>
    </source>
</evidence>
<evidence type="ECO:0000313" key="4">
    <source>
        <dbReference type="EMBL" id="KAE8929503.1"/>
    </source>
</evidence>
<evidence type="ECO:0000313" key="8">
    <source>
        <dbReference type="EMBL" id="KAE9188193.1"/>
    </source>
</evidence>
<sequence>MPADPGSAAPPTTLSAGSEPIVHARAVSVTEAPASVAIDPMEPSQVAGGASSFASAAAARSASGAEVTATVGSARSAKDPPVLCWTIELVDKMFSLRYEQFAVLFKNIRNEHAVHRGWIAVAKELGEKRGVGVSSKQCQDKMKAMRRQWAEYKKDLNRTGNDTDRPRVNPRNLDTMMRYWGQSLGMDADTLFDDATGRHQAEDGDNSAGEGENTEDEDNEQKAESNAGLGNSRGRLTTAAAISEGLKSLSQGMSHIGDSLATRTSMPAEISKLTAAIESQQEELSRQTESIQSLIELLKQRELQRF</sequence>
<dbReference type="EMBL" id="QXGC01001509">
    <property type="protein sequence ID" value="KAE9201454.1"/>
    <property type="molecule type" value="Genomic_DNA"/>
</dbReference>
<name>A0A6A3LTS3_9STRA</name>
<dbReference type="AlphaFoldDB" id="A0A6A3LTS3"/>
<evidence type="ECO:0000313" key="15">
    <source>
        <dbReference type="Proteomes" id="UP000440367"/>
    </source>
</evidence>
<dbReference type="EMBL" id="QXGF01001508">
    <property type="protein sequence ID" value="KAE8929503.1"/>
    <property type="molecule type" value="Genomic_DNA"/>
</dbReference>
<evidence type="ECO:0000313" key="19">
    <source>
        <dbReference type="Proteomes" id="UP000476176"/>
    </source>
</evidence>
<dbReference type="InterPro" id="IPR044822">
    <property type="entry name" value="Myb_DNA-bind_4"/>
</dbReference>
<feature type="coiled-coil region" evidence="1">
    <location>
        <begin position="270"/>
        <end position="301"/>
    </location>
</feature>
<dbReference type="Proteomes" id="UP000429523">
    <property type="component" value="Unassembled WGS sequence"/>
</dbReference>
<evidence type="ECO:0000313" key="11">
    <source>
        <dbReference type="EMBL" id="KAE9292701.1"/>
    </source>
</evidence>
<keyword evidence="1" id="KW-0175">Coiled coil</keyword>
<gene>
    <name evidence="11" type="ORF">PF001_g18603</name>
    <name evidence="10" type="ORF">PF002_g21423</name>
    <name evidence="9" type="ORF">PF004_g18709</name>
    <name evidence="8" type="ORF">PF005_g20161</name>
    <name evidence="7" type="ORF">PF006_g18846</name>
    <name evidence="6" type="ORF">PF007_g20235</name>
    <name evidence="4" type="ORF">PF009_g20385</name>
    <name evidence="5" type="ORF">PF011_g5921</name>
</gene>